<evidence type="ECO:0000256" key="1">
    <source>
        <dbReference type="SAM" id="MobiDB-lite"/>
    </source>
</evidence>
<keyword evidence="3" id="KW-1185">Reference proteome</keyword>
<evidence type="ECO:0000313" key="3">
    <source>
        <dbReference type="Proteomes" id="UP001188597"/>
    </source>
</evidence>
<reference evidence="2" key="1">
    <citation type="submission" date="2022-12" db="EMBL/GenBank/DDBJ databases">
        <title>Draft genome assemblies for two species of Escallonia (Escalloniales).</title>
        <authorList>
            <person name="Chanderbali A."/>
            <person name="Dervinis C."/>
            <person name="Anghel I."/>
            <person name="Soltis D."/>
            <person name="Soltis P."/>
            <person name="Zapata F."/>
        </authorList>
    </citation>
    <scope>NUCLEOTIDE SEQUENCE</scope>
    <source>
        <strain evidence="2">UCBG64.0493</strain>
        <tissue evidence="2">Leaf</tissue>
    </source>
</reference>
<feature type="compositionally biased region" description="Polar residues" evidence="1">
    <location>
        <begin position="167"/>
        <end position="185"/>
    </location>
</feature>
<dbReference type="EMBL" id="JAVXUP010002552">
    <property type="protein sequence ID" value="KAK3002659.1"/>
    <property type="molecule type" value="Genomic_DNA"/>
</dbReference>
<evidence type="ECO:0000313" key="2">
    <source>
        <dbReference type="EMBL" id="KAK3002659.1"/>
    </source>
</evidence>
<sequence length="278" mass="30092">MVVVNLEEIREYENGSLVLHDHDSTSSSLDSDGGDKKGDKKSLPLKSKVYGIFGREKPGGKPVDVFLWRDKKISAGLLGGRRKNRQDSAVADMGNVAIAQLRDSAVPLGGKKEERHCQLAYAIPNRSRSLPVPRRLNGALLQPLAPGGAITTSITVPRSSVLICASHPSSRSAATNSRHGTTGHNPSRYAASSPHATPYCHADSINRWPPGLQICDHATAPPRPPCMLRCPPVLRCHLTVASPSPYRRRWSTFALSTSRWPGSLQAAPLALHRPYNAV</sequence>
<comment type="caution">
    <text evidence="2">The sequence shown here is derived from an EMBL/GenBank/DDBJ whole genome shotgun (WGS) entry which is preliminary data.</text>
</comment>
<feature type="compositionally biased region" description="Basic and acidic residues" evidence="1">
    <location>
        <begin position="33"/>
        <end position="42"/>
    </location>
</feature>
<protein>
    <submittedName>
        <fullName evidence="2">Uncharacterized protein</fullName>
    </submittedName>
</protein>
<proteinExistence type="predicted"/>
<accession>A0AA88V6D5</accession>
<gene>
    <name evidence="2" type="ORF">RJ639_018363</name>
</gene>
<dbReference type="AlphaFoldDB" id="A0AA88V6D5"/>
<dbReference type="Proteomes" id="UP001188597">
    <property type="component" value="Unassembled WGS sequence"/>
</dbReference>
<name>A0AA88V6D5_9ASTE</name>
<feature type="region of interest" description="Disordered" evidence="1">
    <location>
        <begin position="20"/>
        <end position="42"/>
    </location>
</feature>
<organism evidence="2 3">
    <name type="scientific">Escallonia herrerae</name>
    <dbReference type="NCBI Taxonomy" id="1293975"/>
    <lineage>
        <taxon>Eukaryota</taxon>
        <taxon>Viridiplantae</taxon>
        <taxon>Streptophyta</taxon>
        <taxon>Embryophyta</taxon>
        <taxon>Tracheophyta</taxon>
        <taxon>Spermatophyta</taxon>
        <taxon>Magnoliopsida</taxon>
        <taxon>eudicotyledons</taxon>
        <taxon>Gunneridae</taxon>
        <taxon>Pentapetalae</taxon>
        <taxon>asterids</taxon>
        <taxon>campanulids</taxon>
        <taxon>Escalloniales</taxon>
        <taxon>Escalloniaceae</taxon>
        <taxon>Escallonia</taxon>
    </lineage>
</organism>
<feature type="region of interest" description="Disordered" evidence="1">
    <location>
        <begin position="167"/>
        <end position="193"/>
    </location>
</feature>